<dbReference type="Pfam" id="PF13561">
    <property type="entry name" value="adh_short_C2"/>
    <property type="match status" value="1"/>
</dbReference>
<dbReference type="OrthoDB" id="1669814at2759"/>
<dbReference type="AlphaFoldDB" id="A0A6G1KXM6"/>
<gene>
    <name evidence="3" type="ORF">EJ03DRAFT_391520</name>
</gene>
<name>A0A6G1KXM6_9PEZI</name>
<evidence type="ECO:0000256" key="2">
    <source>
        <dbReference type="ARBA" id="ARBA00023002"/>
    </source>
</evidence>
<evidence type="ECO:0000313" key="3">
    <source>
        <dbReference type="EMBL" id="KAF2765423.1"/>
    </source>
</evidence>
<reference evidence="3" key="1">
    <citation type="journal article" date="2020" name="Stud. Mycol.">
        <title>101 Dothideomycetes genomes: a test case for predicting lifestyles and emergence of pathogens.</title>
        <authorList>
            <person name="Haridas S."/>
            <person name="Albert R."/>
            <person name="Binder M."/>
            <person name="Bloem J."/>
            <person name="Labutti K."/>
            <person name="Salamov A."/>
            <person name="Andreopoulos B."/>
            <person name="Baker S."/>
            <person name="Barry K."/>
            <person name="Bills G."/>
            <person name="Bluhm B."/>
            <person name="Cannon C."/>
            <person name="Castanera R."/>
            <person name="Culley D."/>
            <person name="Daum C."/>
            <person name="Ezra D."/>
            <person name="Gonzalez J."/>
            <person name="Henrissat B."/>
            <person name="Kuo A."/>
            <person name="Liang C."/>
            <person name="Lipzen A."/>
            <person name="Lutzoni F."/>
            <person name="Magnuson J."/>
            <person name="Mondo S."/>
            <person name="Nolan M."/>
            <person name="Ohm R."/>
            <person name="Pangilinan J."/>
            <person name="Park H.-J."/>
            <person name="Ramirez L."/>
            <person name="Alfaro M."/>
            <person name="Sun H."/>
            <person name="Tritt A."/>
            <person name="Yoshinaga Y."/>
            <person name="Zwiers L.-H."/>
            <person name="Turgeon B."/>
            <person name="Goodwin S."/>
            <person name="Spatafora J."/>
            <person name="Crous P."/>
            <person name="Grigoriev I."/>
        </authorList>
    </citation>
    <scope>NUCLEOTIDE SEQUENCE</scope>
    <source>
        <strain evidence="3">CBS 116005</strain>
    </source>
</reference>
<dbReference type="Proteomes" id="UP000799436">
    <property type="component" value="Unassembled WGS sequence"/>
</dbReference>
<dbReference type="GO" id="GO:0016491">
    <property type="term" value="F:oxidoreductase activity"/>
    <property type="evidence" value="ECO:0007669"/>
    <property type="project" value="UniProtKB-KW"/>
</dbReference>
<evidence type="ECO:0000256" key="1">
    <source>
        <dbReference type="ARBA" id="ARBA00006484"/>
    </source>
</evidence>
<keyword evidence="4" id="KW-1185">Reference proteome</keyword>
<organism evidence="3 4">
    <name type="scientific">Teratosphaeria nubilosa</name>
    <dbReference type="NCBI Taxonomy" id="161662"/>
    <lineage>
        <taxon>Eukaryota</taxon>
        <taxon>Fungi</taxon>
        <taxon>Dikarya</taxon>
        <taxon>Ascomycota</taxon>
        <taxon>Pezizomycotina</taxon>
        <taxon>Dothideomycetes</taxon>
        <taxon>Dothideomycetidae</taxon>
        <taxon>Mycosphaerellales</taxon>
        <taxon>Teratosphaeriaceae</taxon>
        <taxon>Teratosphaeria</taxon>
    </lineage>
</organism>
<dbReference type="Gene3D" id="3.40.50.720">
    <property type="entry name" value="NAD(P)-binding Rossmann-like Domain"/>
    <property type="match status" value="1"/>
</dbReference>
<dbReference type="InterPro" id="IPR002347">
    <property type="entry name" value="SDR_fam"/>
</dbReference>
<sequence length="162" mass="17036">MPWSSSVSHTRLITRAALGIGRVSAEITASLGAQLALADINVKELAKTNEIWSGLQFEQNPRTYNITRAGILHLQPGSSIVNVTSLGPKQIRDNAVAPSYISTATNAGVLAEPEAVAKQVEEIAMGRIGTAGEIAHVVAFSPAREEARYTSGSVVEISGGRT</sequence>
<accession>A0A6G1KXM6</accession>
<dbReference type="InterPro" id="IPR036291">
    <property type="entry name" value="NAD(P)-bd_dom_sf"/>
</dbReference>
<comment type="similarity">
    <text evidence="1">Belongs to the short-chain dehydrogenases/reductases (SDR) family.</text>
</comment>
<dbReference type="EMBL" id="ML995892">
    <property type="protein sequence ID" value="KAF2765423.1"/>
    <property type="molecule type" value="Genomic_DNA"/>
</dbReference>
<dbReference type="SUPFAM" id="SSF51735">
    <property type="entry name" value="NAD(P)-binding Rossmann-fold domains"/>
    <property type="match status" value="1"/>
</dbReference>
<dbReference type="PANTHER" id="PTHR24321:SF8">
    <property type="entry name" value="ESTRADIOL 17-BETA-DEHYDROGENASE 8-RELATED"/>
    <property type="match status" value="1"/>
</dbReference>
<protein>
    <submittedName>
        <fullName evidence="3">NAD(P)-binding protein</fullName>
    </submittedName>
</protein>
<dbReference type="PANTHER" id="PTHR24321">
    <property type="entry name" value="DEHYDROGENASES, SHORT CHAIN"/>
    <property type="match status" value="1"/>
</dbReference>
<dbReference type="PRINTS" id="PR00081">
    <property type="entry name" value="GDHRDH"/>
</dbReference>
<keyword evidence="2" id="KW-0560">Oxidoreductase</keyword>
<evidence type="ECO:0000313" key="4">
    <source>
        <dbReference type="Proteomes" id="UP000799436"/>
    </source>
</evidence>
<proteinExistence type="inferred from homology"/>